<proteinExistence type="predicted"/>
<evidence type="ECO:0000313" key="1">
    <source>
        <dbReference type="EMBL" id="MDQ8935663.1"/>
    </source>
</evidence>
<dbReference type="EMBL" id="JAVIDL010000012">
    <property type="protein sequence ID" value="MDQ8935663.1"/>
    <property type="molecule type" value="Genomic_DNA"/>
</dbReference>
<evidence type="ECO:0000313" key="2">
    <source>
        <dbReference type="Proteomes" id="UP001243844"/>
    </source>
</evidence>
<reference evidence="1" key="1">
    <citation type="submission" date="2023-08" db="EMBL/GenBank/DDBJ databases">
        <title>Emergence of clinically-relevant ST2 carbapenem-resistant Acinetobacter baumannii strains in hospital sewages in Zhejiang, East of China.</title>
        <authorList>
            <person name="Kaichao C."/>
            <person name="Zhang R."/>
        </authorList>
    </citation>
    <scope>NUCLEOTIDE SEQUENCE</scope>
    <source>
        <strain evidence="1">M-RB-37</strain>
    </source>
</reference>
<sequence>MTACYPVYKTLQPELNVQIQDEQGQLLDQVPVMLMREPSVGMGYRYSVIDTQQGLAHFPKLAEWRVEFMLIHGAVDYRWYVCVAKPGYETQSNVDVDRQDLKIVLKKIATKKQNFEGSSTASCDQYPFFQITPANEIG</sequence>
<organism evidence="1 2">
    <name type="scientific">Acinetobacter rudis</name>
    <dbReference type="NCBI Taxonomy" id="632955"/>
    <lineage>
        <taxon>Bacteria</taxon>
        <taxon>Pseudomonadati</taxon>
        <taxon>Pseudomonadota</taxon>
        <taxon>Gammaproteobacteria</taxon>
        <taxon>Moraxellales</taxon>
        <taxon>Moraxellaceae</taxon>
        <taxon>Acinetobacter</taxon>
    </lineage>
</organism>
<protein>
    <submittedName>
        <fullName evidence="1">Uncharacterized protein</fullName>
    </submittedName>
</protein>
<dbReference type="RefSeq" id="WP_308981368.1">
    <property type="nucleotide sequence ID" value="NZ_JAVIDL010000012.1"/>
</dbReference>
<gene>
    <name evidence="1" type="ORF">RFH47_07970</name>
</gene>
<name>A0AAW8J835_9GAMM</name>
<dbReference type="AlphaFoldDB" id="A0AAW8J835"/>
<comment type="caution">
    <text evidence="1">The sequence shown here is derived from an EMBL/GenBank/DDBJ whole genome shotgun (WGS) entry which is preliminary data.</text>
</comment>
<dbReference type="Proteomes" id="UP001243844">
    <property type="component" value="Unassembled WGS sequence"/>
</dbReference>
<accession>A0AAW8J835</accession>